<dbReference type="Pfam" id="PF05634">
    <property type="entry name" value="APO_RNA-bind"/>
    <property type="match status" value="1"/>
</dbReference>
<evidence type="ECO:0000313" key="4">
    <source>
        <dbReference type="Proteomes" id="UP000836841"/>
    </source>
</evidence>
<organism evidence="3 4">
    <name type="scientific">Thlaspi arvense</name>
    <name type="common">Field penny-cress</name>
    <dbReference type="NCBI Taxonomy" id="13288"/>
    <lineage>
        <taxon>Eukaryota</taxon>
        <taxon>Viridiplantae</taxon>
        <taxon>Streptophyta</taxon>
        <taxon>Embryophyta</taxon>
        <taxon>Tracheophyta</taxon>
        <taxon>Spermatophyta</taxon>
        <taxon>Magnoliopsida</taxon>
        <taxon>eudicotyledons</taxon>
        <taxon>Gunneridae</taxon>
        <taxon>Pentapetalae</taxon>
        <taxon>rosids</taxon>
        <taxon>malvids</taxon>
        <taxon>Brassicales</taxon>
        <taxon>Brassicaceae</taxon>
        <taxon>Thlaspideae</taxon>
        <taxon>Thlaspi</taxon>
    </lineage>
</organism>
<evidence type="ECO:0000259" key="2">
    <source>
        <dbReference type="PROSITE" id="PS51499"/>
    </source>
</evidence>
<sequence length="177" mass="20178">MRVRDVAAQEMRRGGACGYCSEVHAGPWGHSVKLCGEFKHQWRDGKHGWQDALVDEIFPPNYVWHVRDLKEHPPSGSLKSGARVPQCYKAMMRIKYWKVEKLKEKRDVASSSSTSRRNQASMASMRSLPMENGSYREESQVLKYNSTKMITKSTALDSKRIIPTGPNPLHNSIYLLV</sequence>
<dbReference type="AlphaFoldDB" id="A0AAU9S0H9"/>
<evidence type="ECO:0000313" key="3">
    <source>
        <dbReference type="EMBL" id="CAH2052859.1"/>
    </source>
</evidence>
<reference evidence="3 4" key="1">
    <citation type="submission" date="2022-03" db="EMBL/GenBank/DDBJ databases">
        <authorList>
            <person name="Nunn A."/>
            <person name="Chopra R."/>
            <person name="Nunn A."/>
            <person name="Contreras Garrido A."/>
        </authorList>
    </citation>
    <scope>NUCLEOTIDE SEQUENCE [LARGE SCALE GENOMIC DNA]</scope>
</reference>
<feature type="region of interest" description="Disordered" evidence="1">
    <location>
        <begin position="107"/>
        <end position="133"/>
    </location>
</feature>
<gene>
    <name evidence="3" type="ORF">TAV2_LOCUS11731</name>
</gene>
<accession>A0AAU9S0H9</accession>
<feature type="domain" description="APO" evidence="2">
    <location>
        <begin position="16"/>
        <end position="68"/>
    </location>
</feature>
<name>A0AAU9S0H9_THLAR</name>
<dbReference type="GO" id="GO:0003723">
    <property type="term" value="F:RNA binding"/>
    <property type="evidence" value="ECO:0007669"/>
    <property type="project" value="InterPro"/>
</dbReference>
<dbReference type="Proteomes" id="UP000836841">
    <property type="component" value="Chromosome 3"/>
</dbReference>
<dbReference type="EMBL" id="OU466859">
    <property type="protein sequence ID" value="CAH2052859.1"/>
    <property type="molecule type" value="Genomic_DNA"/>
</dbReference>
<dbReference type="PROSITE" id="PS51499">
    <property type="entry name" value="APO"/>
    <property type="match status" value="1"/>
</dbReference>
<proteinExistence type="predicted"/>
<dbReference type="InterPro" id="IPR023342">
    <property type="entry name" value="APO_dom"/>
</dbReference>
<evidence type="ECO:0000256" key="1">
    <source>
        <dbReference type="SAM" id="MobiDB-lite"/>
    </source>
</evidence>
<keyword evidence="4" id="KW-1185">Reference proteome</keyword>
<protein>
    <recommendedName>
        <fullName evidence="2">APO domain-containing protein</fullName>
    </recommendedName>
</protein>